<sequence>MKLDNASTLSIELHCILYVSSAIRLLSEREMEHLLSRARARNTEAGVTGVLLHREGSFMRYIEGPKDGSERIYRIISQDPLHTGIIELIDEPISIREFPTVSMPFGTKDVRAHAYMDRDASPLPRALRPNQSVNSPAVCVLNGFWNC</sequence>
<dbReference type="Pfam" id="PF04940">
    <property type="entry name" value="BLUF"/>
    <property type="match status" value="1"/>
</dbReference>
<gene>
    <name evidence="2" type="ORF">IPH26_09315</name>
</gene>
<reference evidence="2" key="1">
    <citation type="submission" date="2020-10" db="EMBL/GenBank/DDBJ databases">
        <title>Connecting structure to function with the recovery of over 1000 high-quality activated sludge metagenome-assembled genomes encoding full-length rRNA genes using long-read sequencing.</title>
        <authorList>
            <person name="Singleton C.M."/>
            <person name="Petriglieri F."/>
            <person name="Kristensen J.M."/>
            <person name="Kirkegaard R.H."/>
            <person name="Michaelsen T.Y."/>
            <person name="Andersen M.H."/>
            <person name="Karst S.M."/>
            <person name="Dueholm M.S."/>
            <person name="Nielsen P.H."/>
            <person name="Albertsen M."/>
        </authorList>
    </citation>
    <scope>NUCLEOTIDE SEQUENCE</scope>
    <source>
        <strain evidence="2">Bjer_18-Q3-R1-45_BAT3C.347</strain>
    </source>
</reference>
<name>A0A9D7E3L4_9PROT</name>
<evidence type="ECO:0000259" key="1">
    <source>
        <dbReference type="PROSITE" id="PS50925"/>
    </source>
</evidence>
<dbReference type="PROSITE" id="PS50925">
    <property type="entry name" value="BLUF"/>
    <property type="match status" value="1"/>
</dbReference>
<evidence type="ECO:0000313" key="3">
    <source>
        <dbReference type="Proteomes" id="UP000807785"/>
    </source>
</evidence>
<dbReference type="EMBL" id="JADJEV010000003">
    <property type="protein sequence ID" value="MBK6973122.1"/>
    <property type="molecule type" value="Genomic_DNA"/>
</dbReference>
<organism evidence="2 3">
    <name type="scientific">Candidatus Methylophosphatis roskildensis</name>
    <dbReference type="NCBI Taxonomy" id="2899263"/>
    <lineage>
        <taxon>Bacteria</taxon>
        <taxon>Pseudomonadati</taxon>
        <taxon>Pseudomonadota</taxon>
        <taxon>Betaproteobacteria</taxon>
        <taxon>Nitrosomonadales</taxon>
        <taxon>Sterolibacteriaceae</taxon>
        <taxon>Candidatus Methylophosphatis</taxon>
    </lineage>
</organism>
<dbReference type="InterPro" id="IPR036046">
    <property type="entry name" value="Acylphosphatase-like_dom_sf"/>
</dbReference>
<dbReference type="AlphaFoldDB" id="A0A9D7E3L4"/>
<comment type="caution">
    <text evidence="2">The sequence shown here is derived from an EMBL/GenBank/DDBJ whole genome shotgun (WGS) entry which is preliminary data.</text>
</comment>
<evidence type="ECO:0000313" key="2">
    <source>
        <dbReference type="EMBL" id="MBK6973122.1"/>
    </source>
</evidence>
<dbReference type="SUPFAM" id="SSF54975">
    <property type="entry name" value="Acylphosphatase/BLUF domain-like"/>
    <property type="match status" value="1"/>
</dbReference>
<dbReference type="GO" id="GO:0009882">
    <property type="term" value="F:blue light photoreceptor activity"/>
    <property type="evidence" value="ECO:0007669"/>
    <property type="project" value="InterPro"/>
</dbReference>
<feature type="domain" description="BLUF" evidence="1">
    <location>
        <begin position="13"/>
        <end position="104"/>
    </location>
</feature>
<dbReference type="Proteomes" id="UP000807785">
    <property type="component" value="Unassembled WGS sequence"/>
</dbReference>
<dbReference type="GO" id="GO:0071949">
    <property type="term" value="F:FAD binding"/>
    <property type="evidence" value="ECO:0007669"/>
    <property type="project" value="InterPro"/>
</dbReference>
<accession>A0A9D7E3L4</accession>
<dbReference type="SMART" id="SM01034">
    <property type="entry name" value="BLUF"/>
    <property type="match status" value="1"/>
</dbReference>
<dbReference type="InterPro" id="IPR007024">
    <property type="entry name" value="BLUF_domain"/>
</dbReference>
<proteinExistence type="predicted"/>
<dbReference type="Gene3D" id="3.30.70.100">
    <property type="match status" value="1"/>
</dbReference>
<protein>
    <submittedName>
        <fullName evidence="2">BLUF domain-containing protein</fullName>
    </submittedName>
</protein>